<proteinExistence type="predicted"/>
<organism evidence="1 2">
    <name type="scientific">Cinchona calisaya</name>
    <dbReference type="NCBI Taxonomy" id="153742"/>
    <lineage>
        <taxon>Eukaryota</taxon>
        <taxon>Viridiplantae</taxon>
        <taxon>Streptophyta</taxon>
        <taxon>Embryophyta</taxon>
        <taxon>Tracheophyta</taxon>
        <taxon>Spermatophyta</taxon>
        <taxon>Magnoliopsida</taxon>
        <taxon>eudicotyledons</taxon>
        <taxon>Gunneridae</taxon>
        <taxon>Pentapetalae</taxon>
        <taxon>asterids</taxon>
        <taxon>lamiids</taxon>
        <taxon>Gentianales</taxon>
        <taxon>Rubiaceae</taxon>
        <taxon>Cinchonoideae</taxon>
        <taxon>Cinchoneae</taxon>
        <taxon>Cinchona</taxon>
    </lineage>
</organism>
<evidence type="ECO:0008006" key="3">
    <source>
        <dbReference type="Google" id="ProtNLM"/>
    </source>
</evidence>
<name>A0ABD3ATM8_9GENT</name>
<comment type="caution">
    <text evidence="1">The sequence shown here is derived from an EMBL/GenBank/DDBJ whole genome shotgun (WGS) entry which is preliminary data.</text>
</comment>
<dbReference type="Pfam" id="PF14223">
    <property type="entry name" value="Retrotran_gag_2"/>
    <property type="match status" value="1"/>
</dbReference>
<dbReference type="AlphaFoldDB" id="A0ABD3ATM8"/>
<protein>
    <recommendedName>
        <fullName evidence="3">UBN2_2 domain-containing protein</fullName>
    </recommendedName>
</protein>
<evidence type="ECO:0000313" key="2">
    <source>
        <dbReference type="Proteomes" id="UP001630127"/>
    </source>
</evidence>
<sequence>MYFLLATLNVVYILNIPKPMENDEATLASTHGRQKWKNDDYICRGHILNGMSEGLFDTNQNVPFSRELWDKLEARYMKEYATSKKFLVSHFFNFKMIDGKSMIKQLSEIDRILNNIKQHNLNIDESIIVSSMIDKLPPSWRDVKRNLKYKKEELSLENLANHLRLEEEMKK</sequence>
<dbReference type="PANTHER" id="PTHR47592:SF29">
    <property type="entry name" value="ZINC FINGER, CCHC-TYPE"/>
    <property type="match status" value="1"/>
</dbReference>
<reference evidence="1 2" key="1">
    <citation type="submission" date="2024-11" db="EMBL/GenBank/DDBJ databases">
        <title>A near-complete genome assembly of Cinchona calisaya.</title>
        <authorList>
            <person name="Lian D.C."/>
            <person name="Zhao X.W."/>
            <person name="Wei L."/>
        </authorList>
    </citation>
    <scope>NUCLEOTIDE SEQUENCE [LARGE SCALE GENOMIC DNA]</scope>
    <source>
        <tissue evidence="1">Nenye</tissue>
    </source>
</reference>
<dbReference type="EMBL" id="JBJUIK010000002">
    <property type="protein sequence ID" value="KAL3534519.1"/>
    <property type="molecule type" value="Genomic_DNA"/>
</dbReference>
<dbReference type="PANTHER" id="PTHR47592">
    <property type="entry name" value="PBF68 PROTEIN"/>
    <property type="match status" value="1"/>
</dbReference>
<dbReference type="Proteomes" id="UP001630127">
    <property type="component" value="Unassembled WGS sequence"/>
</dbReference>
<gene>
    <name evidence="1" type="ORF">ACH5RR_002980</name>
</gene>
<accession>A0ABD3ATM8</accession>
<keyword evidence="2" id="KW-1185">Reference proteome</keyword>
<evidence type="ECO:0000313" key="1">
    <source>
        <dbReference type="EMBL" id="KAL3534519.1"/>
    </source>
</evidence>